<keyword evidence="2" id="KW-0472">Membrane</keyword>
<dbReference type="Proteomes" id="UP000826573">
    <property type="component" value="Unassembled WGS sequence"/>
</dbReference>
<accession>A0A9P8H949</accession>
<feature type="region of interest" description="Disordered" evidence="1">
    <location>
        <begin position="601"/>
        <end position="649"/>
    </location>
</feature>
<feature type="transmembrane region" description="Helical" evidence="2">
    <location>
        <begin position="551"/>
        <end position="573"/>
    </location>
</feature>
<dbReference type="AlphaFoldDB" id="A0A9P8H949"/>
<feature type="compositionally biased region" description="Basic and acidic residues" evidence="1">
    <location>
        <begin position="636"/>
        <end position="649"/>
    </location>
</feature>
<feature type="transmembrane region" description="Helical" evidence="2">
    <location>
        <begin position="60"/>
        <end position="82"/>
    </location>
</feature>
<dbReference type="PANTHER" id="PTHR35041:SF6">
    <property type="entry name" value="FORMYLMETHIONINE DEFORMYLASE-LIKE PROTEIN-RELATED"/>
    <property type="match status" value="1"/>
</dbReference>
<keyword evidence="2" id="KW-0812">Transmembrane</keyword>
<evidence type="ECO:0000256" key="2">
    <source>
        <dbReference type="SAM" id="Phobius"/>
    </source>
</evidence>
<sequence>MLPEWAAHRAMGTMAAMLLFGTAFSIGHHFFYQSLSGKPPPSSVYFSGFGGGLTGQQVNLAVGSVFAFLVNSALGAVITTAADQALWATIRTKPLKLGTIDNLATVTTGIWSVFDFRLWRDSPIRMFVVTILWLIPITSFITPATLNVGWSATTFTSLMRVPQIDFTSLNFANIQSQPGLSPVYDYSNPQYAVLQTVTGSTTGGYVLPISSPYENATWVLKFPGPALSCENINEPSASYRNISDNILNAATAGAEGCMRSFGYLSWVPTVPDFSSGAISSLPFPSLFNISDSKLKSAVYEPPSLPLGPLNGDAEVLELYIAAIPSWNQDVTCQRQLPNMTITSCYMYNTSYIANFTYVNNIQSVNITTQGSFNNVSATETIAGVAPLEINQTTHNPPMYNVQGVENYAYEAVMDAFGRMFVGAIVRDFDGDLYGNTVGVTIAANMASTPLLQTKEFNFLQPLTAMGSIVSLKGLVAADGPRLWNGHSIEEAANSTIPMARVMEELFRNATVSLMSNALLQPNYSSPYAPPDIPVTQTHYALIYSYAANTLWLAYGIALGMTLLSILLGVVSIYHNSGFSYMSKFSTILRVAHCIDLSDAIQPEDKDGKDPTPRYIKKLTVSFPPTGDTVRYRRAKKDSEGEQLRQMEEN</sequence>
<reference evidence="3 4" key="1">
    <citation type="submission" date="2021-08" db="EMBL/GenBank/DDBJ databases">
        <title>The highly contiguous genome resource for Trichoderma semiorbis FJ059, a fungal antagonistic to plant pathogens.</title>
        <authorList>
            <person name="Liu T."/>
        </authorList>
    </citation>
    <scope>NUCLEOTIDE SEQUENCE [LARGE SCALE GENOMIC DNA]</scope>
    <source>
        <strain evidence="3 4">FJ059</strain>
    </source>
</reference>
<dbReference type="EMBL" id="JAIMJC010000007">
    <property type="protein sequence ID" value="KAH0522475.1"/>
    <property type="molecule type" value="Genomic_DNA"/>
</dbReference>
<evidence type="ECO:0000256" key="1">
    <source>
        <dbReference type="SAM" id="MobiDB-lite"/>
    </source>
</evidence>
<gene>
    <name evidence="3" type="ORF">TsFJ059_006309</name>
</gene>
<evidence type="ECO:0000313" key="4">
    <source>
        <dbReference type="Proteomes" id="UP000826573"/>
    </source>
</evidence>
<protein>
    <submittedName>
        <fullName evidence="3">Uncharacterized protein</fullName>
    </submittedName>
</protein>
<dbReference type="PANTHER" id="PTHR35041">
    <property type="entry name" value="MEDIATOR OF RNA POLYMERASE II TRANSCRIPTION SUBUNIT 1"/>
    <property type="match status" value="1"/>
</dbReference>
<comment type="caution">
    <text evidence="3">The sequence shown here is derived from an EMBL/GenBank/DDBJ whole genome shotgun (WGS) entry which is preliminary data.</text>
</comment>
<proteinExistence type="predicted"/>
<keyword evidence="2" id="KW-1133">Transmembrane helix</keyword>
<feature type="transmembrane region" description="Helical" evidence="2">
    <location>
        <begin position="126"/>
        <end position="150"/>
    </location>
</feature>
<name>A0A9P8H949_9HYPO</name>
<feature type="compositionally biased region" description="Basic and acidic residues" evidence="1">
    <location>
        <begin position="602"/>
        <end position="611"/>
    </location>
</feature>
<evidence type="ECO:0000313" key="3">
    <source>
        <dbReference type="EMBL" id="KAH0522475.1"/>
    </source>
</evidence>
<keyword evidence="4" id="KW-1185">Reference proteome</keyword>
<organism evidence="3 4">
    <name type="scientific">Trichoderma semiorbis</name>
    <dbReference type="NCBI Taxonomy" id="1491008"/>
    <lineage>
        <taxon>Eukaryota</taxon>
        <taxon>Fungi</taxon>
        <taxon>Dikarya</taxon>
        <taxon>Ascomycota</taxon>
        <taxon>Pezizomycotina</taxon>
        <taxon>Sordariomycetes</taxon>
        <taxon>Hypocreomycetidae</taxon>
        <taxon>Hypocreales</taxon>
        <taxon>Hypocreaceae</taxon>
        <taxon>Trichoderma</taxon>
    </lineage>
</organism>
<feature type="transmembrane region" description="Helical" evidence="2">
    <location>
        <begin position="12"/>
        <end position="32"/>
    </location>
</feature>